<evidence type="ECO:0000256" key="8">
    <source>
        <dbReference type="NCBIfam" id="TIGR00188"/>
    </source>
</evidence>
<dbReference type="PANTHER" id="PTHR33992">
    <property type="entry name" value="RIBONUCLEASE P PROTEIN COMPONENT"/>
    <property type="match status" value="1"/>
</dbReference>
<keyword evidence="4 7" id="KW-0255">Endonuclease</keyword>
<evidence type="ECO:0000256" key="2">
    <source>
        <dbReference type="ARBA" id="ARBA00022694"/>
    </source>
</evidence>
<dbReference type="EMBL" id="DSXR01000014">
    <property type="protein sequence ID" value="HGS86153.1"/>
    <property type="molecule type" value="Genomic_DNA"/>
</dbReference>
<evidence type="ECO:0000256" key="5">
    <source>
        <dbReference type="ARBA" id="ARBA00022801"/>
    </source>
</evidence>
<dbReference type="PROSITE" id="PS00648">
    <property type="entry name" value="RIBONUCLEASE_P"/>
    <property type="match status" value="1"/>
</dbReference>
<comment type="function">
    <text evidence="1 7">RNaseP catalyzes the removal of the 5'-leader sequence from pre-tRNA to produce the mature 5'-terminus. It can also cleave other RNA substrates such as 4.5S RNA. The protein component plays an auxiliary but essential role in vivo by binding to the 5'-leader sequence and broadening the substrate specificity of the ribozyme.</text>
</comment>
<accession>A0A7C4Q2A0</accession>
<dbReference type="NCBIfam" id="TIGR00188">
    <property type="entry name" value="rnpA"/>
    <property type="match status" value="1"/>
</dbReference>
<dbReference type="InterPro" id="IPR000100">
    <property type="entry name" value="RNase_P"/>
</dbReference>
<dbReference type="Gene3D" id="3.30.230.10">
    <property type="match status" value="1"/>
</dbReference>
<dbReference type="GO" id="GO:0004526">
    <property type="term" value="F:ribonuclease P activity"/>
    <property type="evidence" value="ECO:0007669"/>
    <property type="project" value="UniProtKB-UniRule"/>
</dbReference>
<proteinExistence type="inferred from homology"/>
<dbReference type="InterPro" id="IPR020568">
    <property type="entry name" value="Ribosomal_Su5_D2-typ_SF"/>
</dbReference>
<gene>
    <name evidence="7 9" type="primary">rnpA</name>
    <name evidence="9" type="ORF">ENT17_00875</name>
</gene>
<reference evidence="9" key="1">
    <citation type="journal article" date="2020" name="mSystems">
        <title>Genome- and Community-Level Interaction Insights into Carbon Utilization and Element Cycling Functions of Hydrothermarchaeota in Hydrothermal Sediment.</title>
        <authorList>
            <person name="Zhou Z."/>
            <person name="Liu Y."/>
            <person name="Xu W."/>
            <person name="Pan J."/>
            <person name="Luo Z.H."/>
            <person name="Li M."/>
        </authorList>
    </citation>
    <scope>NUCLEOTIDE SEQUENCE [LARGE SCALE GENOMIC DNA]</scope>
    <source>
        <strain evidence="9">SpSt-556</strain>
    </source>
</reference>
<dbReference type="InterPro" id="IPR020539">
    <property type="entry name" value="RNase_P_CS"/>
</dbReference>
<keyword evidence="6 7" id="KW-0694">RNA-binding</keyword>
<dbReference type="PANTHER" id="PTHR33992:SF1">
    <property type="entry name" value="RIBONUCLEASE P PROTEIN COMPONENT"/>
    <property type="match status" value="1"/>
</dbReference>
<keyword evidence="2 7" id="KW-0819">tRNA processing</keyword>
<dbReference type="GO" id="GO:0042781">
    <property type="term" value="F:3'-tRNA processing endoribonuclease activity"/>
    <property type="evidence" value="ECO:0007669"/>
    <property type="project" value="TreeGrafter"/>
</dbReference>
<keyword evidence="3 7" id="KW-0540">Nuclease</keyword>
<dbReference type="EC" id="3.1.26.5" evidence="7 8"/>
<protein>
    <recommendedName>
        <fullName evidence="7 8">Ribonuclease P protein component</fullName>
        <shortName evidence="7">RNase P protein</shortName>
        <shortName evidence="7">RNaseP protein</shortName>
        <ecNumber evidence="7 8">3.1.26.5</ecNumber>
    </recommendedName>
    <alternativeName>
        <fullName evidence="7">Protein C5</fullName>
    </alternativeName>
</protein>
<evidence type="ECO:0000256" key="4">
    <source>
        <dbReference type="ARBA" id="ARBA00022759"/>
    </source>
</evidence>
<evidence type="ECO:0000256" key="6">
    <source>
        <dbReference type="ARBA" id="ARBA00022884"/>
    </source>
</evidence>
<evidence type="ECO:0000256" key="7">
    <source>
        <dbReference type="HAMAP-Rule" id="MF_00227"/>
    </source>
</evidence>
<organism evidence="9">
    <name type="scientific">Bellilinea caldifistulae</name>
    <dbReference type="NCBI Taxonomy" id="360411"/>
    <lineage>
        <taxon>Bacteria</taxon>
        <taxon>Bacillati</taxon>
        <taxon>Chloroflexota</taxon>
        <taxon>Anaerolineae</taxon>
        <taxon>Anaerolineales</taxon>
        <taxon>Anaerolineaceae</taxon>
        <taxon>Bellilinea</taxon>
    </lineage>
</organism>
<dbReference type="GO" id="GO:0000049">
    <property type="term" value="F:tRNA binding"/>
    <property type="evidence" value="ECO:0007669"/>
    <property type="project" value="UniProtKB-UniRule"/>
</dbReference>
<comment type="catalytic activity">
    <reaction evidence="7">
        <text>Endonucleolytic cleavage of RNA, removing 5'-extranucleotides from tRNA precursor.</text>
        <dbReference type="EC" id="3.1.26.5"/>
    </reaction>
</comment>
<comment type="subunit">
    <text evidence="7">Consists of a catalytic RNA component (M1 or rnpB) and a protein subunit.</text>
</comment>
<comment type="similarity">
    <text evidence="7">Belongs to the RnpA family.</text>
</comment>
<dbReference type="AlphaFoldDB" id="A0A7C4Q2A0"/>
<dbReference type="GO" id="GO:0001682">
    <property type="term" value="P:tRNA 5'-leader removal"/>
    <property type="evidence" value="ECO:0007669"/>
    <property type="project" value="UniProtKB-UniRule"/>
</dbReference>
<comment type="caution">
    <text evidence="9">The sequence shown here is derived from an EMBL/GenBank/DDBJ whole genome shotgun (WGS) entry which is preliminary data.</text>
</comment>
<evidence type="ECO:0000256" key="1">
    <source>
        <dbReference type="ARBA" id="ARBA00002663"/>
    </source>
</evidence>
<evidence type="ECO:0000256" key="3">
    <source>
        <dbReference type="ARBA" id="ARBA00022722"/>
    </source>
</evidence>
<dbReference type="Pfam" id="PF00825">
    <property type="entry name" value="Ribonuclease_P"/>
    <property type="match status" value="1"/>
</dbReference>
<evidence type="ECO:0000313" key="9">
    <source>
        <dbReference type="EMBL" id="HGS86153.1"/>
    </source>
</evidence>
<dbReference type="HAMAP" id="MF_00227">
    <property type="entry name" value="RNase_P"/>
    <property type="match status" value="1"/>
</dbReference>
<sequence>MPSGRSLPFIDFQWTGSWVKRKFRLRRTSDFKRVRQTGRVFTHPFLVLTVLPNENSSIRIGITASKAVGSAVQRNRAKRRLRAVADSMLSKLPAEWDMVLIARKPVLTADFVELREAVIGLMERAGLLPDSRKEFDDRT</sequence>
<dbReference type="InterPro" id="IPR014721">
    <property type="entry name" value="Ribsml_uS5_D2-typ_fold_subgr"/>
</dbReference>
<dbReference type="GO" id="GO:0030677">
    <property type="term" value="C:ribonuclease P complex"/>
    <property type="evidence" value="ECO:0007669"/>
    <property type="project" value="TreeGrafter"/>
</dbReference>
<dbReference type="SUPFAM" id="SSF54211">
    <property type="entry name" value="Ribosomal protein S5 domain 2-like"/>
    <property type="match status" value="1"/>
</dbReference>
<keyword evidence="5 7" id="KW-0378">Hydrolase</keyword>
<name>A0A7C4Q2A0_9CHLR</name>